<name>G7YIV8_CLOSI</name>
<feature type="region of interest" description="Disordered" evidence="3">
    <location>
        <begin position="714"/>
        <end position="735"/>
    </location>
</feature>
<reference key="2">
    <citation type="submission" date="2011-10" db="EMBL/GenBank/DDBJ databases">
        <title>The genome and transcriptome sequence of Clonorchis sinensis provide insights into the carcinogenic liver fluke.</title>
        <authorList>
            <person name="Wang X."/>
            <person name="Huang Y."/>
            <person name="Chen W."/>
            <person name="Liu H."/>
            <person name="Guo L."/>
            <person name="Chen Y."/>
            <person name="Luo F."/>
            <person name="Zhou W."/>
            <person name="Sun J."/>
            <person name="Mao Q."/>
            <person name="Liang P."/>
            <person name="Zhou C."/>
            <person name="Tian Y."/>
            <person name="Men J."/>
            <person name="Lv X."/>
            <person name="Huang L."/>
            <person name="Zhou J."/>
            <person name="Hu Y."/>
            <person name="Li R."/>
            <person name="Zhang F."/>
            <person name="Lei H."/>
            <person name="Li X."/>
            <person name="Hu X."/>
            <person name="Liang C."/>
            <person name="Xu J."/>
            <person name="Wu Z."/>
            <person name="Yu X."/>
        </authorList>
    </citation>
    <scope>NUCLEOTIDE SEQUENCE</scope>
    <source>
        <strain>Henan</strain>
    </source>
</reference>
<dbReference type="PANTHER" id="PTHR21551:SF0">
    <property type="entry name" value="PROTEIN ASSOCIATED WITH TOPO II RELATED-1, ISOFORM A"/>
    <property type="match status" value="1"/>
</dbReference>
<dbReference type="Proteomes" id="UP000008909">
    <property type="component" value="Unassembled WGS sequence"/>
</dbReference>
<evidence type="ECO:0000313" key="4">
    <source>
        <dbReference type="EMBL" id="GAA52891.1"/>
    </source>
</evidence>
<feature type="compositionally biased region" description="Basic and acidic residues" evidence="3">
    <location>
        <begin position="1009"/>
        <end position="1019"/>
    </location>
</feature>
<dbReference type="AlphaFoldDB" id="G7YIV8"/>
<feature type="compositionally biased region" description="Low complexity" evidence="3">
    <location>
        <begin position="657"/>
        <end position="668"/>
    </location>
</feature>
<dbReference type="GO" id="GO:0003723">
    <property type="term" value="F:RNA binding"/>
    <property type="evidence" value="ECO:0007669"/>
    <property type="project" value="TreeGrafter"/>
</dbReference>
<sequence length="1069" mass="117247">MSQWSVNCHLINEMSFVGDDQIQEGRLLARAVSGGCNDMLSPSALLNDFGQRRCKGSTWSDALELCPGGLWSVEVTYQQEMSEVVAGGELPKGSYEEVVIFRRTRGATVDHTEKERIGPAQRDLKPQCITKRCRSGIREDNRDWQGRIYVLRSLQQVMDSPDSLHEGVDVEKTIQKLVSEDETFDDPAILDISRKVCRQKSYGSALEKILDVPSYPPAHTNILGTCKDIWSSDEASAPIGATVRKREQATSSRDSLSLMDILRRLGSSASPSSEKHSEDTSLPGSTNLLPKLLREGNIHRQSFPVPETRVKSEAIGAKYSKKPVSVSGALPIPLDTLGSVNSRPFADRRGPPFMRHPIHPDRPPLAVTPLSFPARLQPPVSCTVMPSVADNFGVRPLLLGTYSGLQNDLGASAPHFLLLNAQNRTANMVRDPRILQLFPPPITPGMRVPLLPSPAVRFAGGGTPTHPTLVRQTSHPPLQFCVPPPPPPPPPSGLHYAPSVRSVVRPANPMWVQYVKADETMGADADSDEPFDPNVGSWMTRFESIGVLLMHLRPLIVSNPYVQDYYFAVRWLRQATAERSRQSRNGPPLPGQLPPVMHMPSPLSPENLTDSDHFHFSSLKRRFVVPLALVPALRHSQSPDNTPANEDTAASMKREASPSSSLASQPSANAAAAVDTSCSLGRMTRSNVHCPRVVVELSLASALSSGSCESELVSENSTENPATSMTEQTASTTPRDFGYHPTVHVKFARKRRLLLARIEWMYSLILHIDEVDISLIRIVVQNEMRNRLTSHRQQLLNQLLGDLFRSSAYPTDKPPAMAPTSAITDSHSSWLDMLAVRKGIRLIASVLHHLPPCTSLLYPSLRQAVYQTTDVESLMRACFPEVIEPLDRQPEPSERIKALLTSKLGLSLVFCLLDMCARLSKPEDPSSFIRAAAFFAYMTTNPSLTHSDSPHPIESFPHLASIIPVYVRPENHPPLSSDRLERFCQLACVPHPDNQNASLASTGTPTLHAARDTQPKDTTEASNHLQVDSKPSILNGVLSQNVTVSLSSLNLTKSNDGGPASSPTPVAAM</sequence>
<feature type="compositionally biased region" description="Polar residues" evidence="3">
    <location>
        <begin position="714"/>
        <end position="734"/>
    </location>
</feature>
<dbReference type="EMBL" id="DF143372">
    <property type="protein sequence ID" value="GAA52891.1"/>
    <property type="molecule type" value="Genomic_DNA"/>
</dbReference>
<evidence type="ECO:0000313" key="5">
    <source>
        <dbReference type="Proteomes" id="UP000008909"/>
    </source>
</evidence>
<keyword evidence="5" id="KW-1185">Reference proteome</keyword>
<proteinExistence type="predicted"/>
<gene>
    <name evidence="4" type="ORF">CLF_109044</name>
</gene>
<keyword evidence="2" id="KW-0963">Cytoplasm</keyword>
<evidence type="ECO:0000256" key="1">
    <source>
        <dbReference type="ARBA" id="ARBA00004201"/>
    </source>
</evidence>
<protein>
    <submittedName>
        <fullName evidence="4">Uncharacterized protein</fullName>
    </submittedName>
</protein>
<feature type="region of interest" description="Disordered" evidence="3">
    <location>
        <begin position="1049"/>
        <end position="1069"/>
    </location>
</feature>
<evidence type="ECO:0000256" key="3">
    <source>
        <dbReference type="SAM" id="MobiDB-lite"/>
    </source>
</evidence>
<feature type="compositionally biased region" description="Polar residues" evidence="3">
    <location>
        <begin position="635"/>
        <end position="645"/>
    </location>
</feature>
<feature type="compositionally biased region" description="Polar residues" evidence="3">
    <location>
        <begin position="995"/>
        <end position="1005"/>
    </location>
</feature>
<dbReference type="GO" id="GO:0000932">
    <property type="term" value="C:P-body"/>
    <property type="evidence" value="ECO:0007669"/>
    <property type="project" value="UniProtKB-SubCell"/>
</dbReference>
<feature type="region of interest" description="Disordered" evidence="3">
    <location>
        <begin position="578"/>
        <end position="608"/>
    </location>
</feature>
<reference evidence="4" key="1">
    <citation type="journal article" date="2011" name="Genome Biol.">
        <title>The draft genome of the carcinogenic human liver fluke Clonorchis sinensis.</title>
        <authorList>
            <person name="Wang X."/>
            <person name="Chen W."/>
            <person name="Huang Y."/>
            <person name="Sun J."/>
            <person name="Men J."/>
            <person name="Liu H."/>
            <person name="Luo F."/>
            <person name="Guo L."/>
            <person name="Lv X."/>
            <person name="Deng C."/>
            <person name="Zhou C."/>
            <person name="Fan Y."/>
            <person name="Li X."/>
            <person name="Huang L."/>
            <person name="Hu Y."/>
            <person name="Liang C."/>
            <person name="Hu X."/>
            <person name="Xu J."/>
            <person name="Yu X."/>
        </authorList>
    </citation>
    <scope>NUCLEOTIDE SEQUENCE [LARGE SCALE GENOMIC DNA]</scope>
    <source>
        <strain evidence="4">Henan</strain>
    </source>
</reference>
<feature type="region of interest" description="Disordered" evidence="3">
    <location>
        <begin position="634"/>
        <end position="668"/>
    </location>
</feature>
<accession>G7YIV8</accession>
<feature type="region of interest" description="Disordered" evidence="3">
    <location>
        <begin position="995"/>
        <end position="1028"/>
    </location>
</feature>
<feature type="region of interest" description="Disordered" evidence="3">
    <location>
        <begin position="266"/>
        <end position="287"/>
    </location>
</feature>
<dbReference type="InterPro" id="IPR039900">
    <property type="entry name" value="Pat1-like"/>
</dbReference>
<dbReference type="GO" id="GO:0000290">
    <property type="term" value="P:deadenylation-dependent decapping of nuclear-transcribed mRNA"/>
    <property type="evidence" value="ECO:0007669"/>
    <property type="project" value="InterPro"/>
</dbReference>
<organism evidence="4 5">
    <name type="scientific">Clonorchis sinensis</name>
    <name type="common">Chinese liver fluke</name>
    <dbReference type="NCBI Taxonomy" id="79923"/>
    <lineage>
        <taxon>Eukaryota</taxon>
        <taxon>Metazoa</taxon>
        <taxon>Spiralia</taxon>
        <taxon>Lophotrochozoa</taxon>
        <taxon>Platyhelminthes</taxon>
        <taxon>Trematoda</taxon>
        <taxon>Digenea</taxon>
        <taxon>Opisthorchiida</taxon>
        <taxon>Opisthorchiata</taxon>
        <taxon>Opisthorchiidae</taxon>
        <taxon>Clonorchis</taxon>
    </lineage>
</organism>
<dbReference type="GO" id="GO:0033962">
    <property type="term" value="P:P-body assembly"/>
    <property type="evidence" value="ECO:0007669"/>
    <property type="project" value="TreeGrafter"/>
</dbReference>
<evidence type="ECO:0000256" key="2">
    <source>
        <dbReference type="ARBA" id="ARBA00022490"/>
    </source>
</evidence>
<comment type="subcellular location">
    <subcellularLocation>
        <location evidence="1">Cytoplasm</location>
        <location evidence="1">P-body</location>
    </subcellularLocation>
</comment>
<dbReference type="PANTHER" id="PTHR21551">
    <property type="entry name" value="TOPOISOMERASE II-ASSOCIATED PROTEIN PAT1"/>
    <property type="match status" value="1"/>
</dbReference>